<organism evidence="1">
    <name type="scientific">Moorena producens (strain JHB)</name>
    <dbReference type="NCBI Taxonomy" id="1454205"/>
    <lineage>
        <taxon>Bacteria</taxon>
        <taxon>Bacillati</taxon>
        <taxon>Cyanobacteriota</taxon>
        <taxon>Cyanophyceae</taxon>
        <taxon>Coleofasciculales</taxon>
        <taxon>Coleofasciculaceae</taxon>
        <taxon>Moorena</taxon>
    </lineage>
</organism>
<proteinExistence type="predicted"/>
<protein>
    <submittedName>
        <fullName evidence="1">Uncharacterized protein</fullName>
    </submittedName>
</protein>
<reference evidence="1" key="1">
    <citation type="journal article" date="2017" name="Proc. Natl. Acad. Sci. U.S.A.">
        <title>Comparative genomics uncovers the prolific and distinctive metabolic potential of the cyanobacterial genus Moorea.</title>
        <authorList>
            <person name="Leao T."/>
            <person name="Castelao G."/>
            <person name="Korobeynikov A."/>
            <person name="Monroe E.A."/>
            <person name="Podell S."/>
            <person name="Glukhov E."/>
            <person name="Allen E.E."/>
            <person name="Gerwick W.H."/>
            <person name="Gerwick L."/>
        </authorList>
    </citation>
    <scope>NUCLEOTIDE SEQUENCE</scope>
    <source>
        <strain evidence="1">JHB</strain>
    </source>
</reference>
<gene>
    <name evidence="1" type="ORF">BJP36_43225</name>
</gene>
<reference evidence="1" key="2">
    <citation type="submission" date="2022-10" db="EMBL/GenBank/DDBJ databases">
        <authorList>
            <person name="Ngo T.-E."/>
        </authorList>
    </citation>
    <scope>NUCLEOTIDE SEQUENCE</scope>
    <source>
        <strain evidence="1">JHB</strain>
    </source>
</reference>
<dbReference type="Proteomes" id="UP000176944">
    <property type="component" value="Chromosome"/>
</dbReference>
<accession>A0A9Q9ST48</accession>
<dbReference type="AlphaFoldDB" id="A0A9Q9ST48"/>
<dbReference type="EMBL" id="CP017708">
    <property type="protein sequence ID" value="WAN69174.1"/>
    <property type="molecule type" value="Genomic_DNA"/>
</dbReference>
<name>A0A9Q9ST48_MOOP1</name>
<sequence>MKATNIITVPCSLFPVPFYLQSISVLKATNIITVPCSLFPVSFYLTSYIHNPNKNNIADSLDFRTLSTF</sequence>
<evidence type="ECO:0000313" key="1">
    <source>
        <dbReference type="EMBL" id="WAN69174.1"/>
    </source>
</evidence>